<proteinExistence type="predicted"/>
<reference evidence="2" key="1">
    <citation type="submission" date="2014-12" db="EMBL/GenBank/DDBJ databases">
        <title>Insight into the proteome of Arion vulgaris.</title>
        <authorList>
            <person name="Aradska J."/>
            <person name="Bulat T."/>
            <person name="Smidak R."/>
            <person name="Sarate P."/>
            <person name="Gangsoo J."/>
            <person name="Sialana F."/>
            <person name="Bilban M."/>
            <person name="Lubec G."/>
        </authorList>
    </citation>
    <scope>NUCLEOTIDE SEQUENCE</scope>
    <source>
        <tissue evidence="2">Skin</tissue>
    </source>
</reference>
<name>A0A0B7BJU0_9EUPU</name>
<dbReference type="InterPro" id="IPR002035">
    <property type="entry name" value="VWF_A"/>
</dbReference>
<dbReference type="PANTHER" id="PTHR24020">
    <property type="entry name" value="COLLAGEN ALPHA"/>
    <property type="match status" value="1"/>
</dbReference>
<dbReference type="AlphaFoldDB" id="A0A0B7BJU0"/>
<evidence type="ECO:0000259" key="1">
    <source>
        <dbReference type="PROSITE" id="PS50234"/>
    </source>
</evidence>
<evidence type="ECO:0000313" key="2">
    <source>
        <dbReference type="EMBL" id="CEK92561.1"/>
    </source>
</evidence>
<dbReference type="SMART" id="SM00327">
    <property type="entry name" value="VWA"/>
    <property type="match status" value="1"/>
</dbReference>
<dbReference type="PANTHER" id="PTHR24020:SF20">
    <property type="entry name" value="PH DOMAIN-CONTAINING PROTEIN"/>
    <property type="match status" value="1"/>
</dbReference>
<dbReference type="Gene3D" id="3.40.50.410">
    <property type="entry name" value="von Willebrand factor, type A domain"/>
    <property type="match status" value="1"/>
</dbReference>
<protein>
    <recommendedName>
        <fullName evidence="1">VWFA domain-containing protein</fullName>
    </recommendedName>
</protein>
<dbReference type="InterPro" id="IPR036465">
    <property type="entry name" value="vWFA_dom_sf"/>
</dbReference>
<dbReference type="CDD" id="cd01450">
    <property type="entry name" value="vWFA_subfamily_ECM"/>
    <property type="match status" value="1"/>
</dbReference>
<gene>
    <name evidence="2" type="primary">ORF188947</name>
</gene>
<dbReference type="Pfam" id="PF00092">
    <property type="entry name" value="VWA"/>
    <property type="match status" value="1"/>
</dbReference>
<feature type="domain" description="VWFA" evidence="1">
    <location>
        <begin position="1"/>
        <end position="173"/>
    </location>
</feature>
<dbReference type="SUPFAM" id="SSF53300">
    <property type="entry name" value="vWA-like"/>
    <property type="match status" value="1"/>
</dbReference>
<accession>A0A0B7BJU0</accession>
<dbReference type="EMBL" id="HACG01045696">
    <property type="protein sequence ID" value="CEK92561.1"/>
    <property type="molecule type" value="Transcribed_RNA"/>
</dbReference>
<dbReference type="PROSITE" id="PS50234">
    <property type="entry name" value="VWFA"/>
    <property type="match status" value="1"/>
</dbReference>
<feature type="non-terminal residue" evidence="2">
    <location>
        <position position="1"/>
    </location>
</feature>
<sequence length="175" mass="19191">DSSNSINDIGWGRMLDFMCEFFNHIPVGKPCIQIAALQFSSTVIHLFHFQNNQTARGLCSFIRNITRIRTNSKIDAALESVISDGYFKEGKYVSRSNVLKVVLLISDGNSDNQDAAVRQAKALRNQKIHTIAAGIGAVNNDELIAITGNENLVFSAKSLDDASEVACLLENEVCI</sequence>
<dbReference type="InterPro" id="IPR050525">
    <property type="entry name" value="ECM_Assembly_Org"/>
</dbReference>
<organism evidence="2">
    <name type="scientific">Arion vulgaris</name>
    <dbReference type="NCBI Taxonomy" id="1028688"/>
    <lineage>
        <taxon>Eukaryota</taxon>
        <taxon>Metazoa</taxon>
        <taxon>Spiralia</taxon>
        <taxon>Lophotrochozoa</taxon>
        <taxon>Mollusca</taxon>
        <taxon>Gastropoda</taxon>
        <taxon>Heterobranchia</taxon>
        <taxon>Euthyneura</taxon>
        <taxon>Panpulmonata</taxon>
        <taxon>Eupulmonata</taxon>
        <taxon>Stylommatophora</taxon>
        <taxon>Helicina</taxon>
        <taxon>Arionoidea</taxon>
        <taxon>Arionidae</taxon>
        <taxon>Arion</taxon>
    </lineage>
</organism>